<proteinExistence type="predicted"/>
<accession>A0A9J6H743</accession>
<name>A0A9J6H743_HAELO</name>
<dbReference type="Proteomes" id="UP000821853">
    <property type="component" value="Unassembled WGS sequence"/>
</dbReference>
<dbReference type="AlphaFoldDB" id="A0A9J6H743"/>
<comment type="caution">
    <text evidence="2">The sequence shown here is derived from an EMBL/GenBank/DDBJ whole genome shotgun (WGS) entry which is preliminary data.</text>
</comment>
<keyword evidence="3" id="KW-1185">Reference proteome</keyword>
<reference evidence="2 3" key="1">
    <citation type="journal article" date="2020" name="Cell">
        <title>Large-Scale Comparative Analyses of Tick Genomes Elucidate Their Genetic Diversity and Vector Capacities.</title>
        <authorList>
            <consortium name="Tick Genome and Microbiome Consortium (TIGMIC)"/>
            <person name="Jia N."/>
            <person name="Wang J."/>
            <person name="Shi W."/>
            <person name="Du L."/>
            <person name="Sun Y."/>
            <person name="Zhan W."/>
            <person name="Jiang J.F."/>
            <person name="Wang Q."/>
            <person name="Zhang B."/>
            <person name="Ji P."/>
            <person name="Bell-Sakyi L."/>
            <person name="Cui X.M."/>
            <person name="Yuan T.T."/>
            <person name="Jiang B.G."/>
            <person name="Yang W.F."/>
            <person name="Lam T.T."/>
            <person name="Chang Q.C."/>
            <person name="Ding S.J."/>
            <person name="Wang X.J."/>
            <person name="Zhu J.G."/>
            <person name="Ruan X.D."/>
            <person name="Zhao L."/>
            <person name="Wei J.T."/>
            <person name="Ye R.Z."/>
            <person name="Que T.C."/>
            <person name="Du C.H."/>
            <person name="Zhou Y.H."/>
            <person name="Cheng J.X."/>
            <person name="Dai P.F."/>
            <person name="Guo W.B."/>
            <person name="Han X.H."/>
            <person name="Huang E.J."/>
            <person name="Li L.F."/>
            <person name="Wei W."/>
            <person name="Gao Y.C."/>
            <person name="Liu J.Z."/>
            <person name="Shao H.Z."/>
            <person name="Wang X."/>
            <person name="Wang C.C."/>
            <person name="Yang T.C."/>
            <person name="Huo Q.B."/>
            <person name="Li W."/>
            <person name="Chen H.Y."/>
            <person name="Chen S.E."/>
            <person name="Zhou L.G."/>
            <person name="Ni X.B."/>
            <person name="Tian J.H."/>
            <person name="Sheng Y."/>
            <person name="Liu T."/>
            <person name="Pan Y.S."/>
            <person name="Xia L.Y."/>
            <person name="Li J."/>
            <person name="Zhao F."/>
            <person name="Cao W.C."/>
        </authorList>
    </citation>
    <scope>NUCLEOTIDE SEQUENCE [LARGE SCALE GENOMIC DNA]</scope>
    <source>
        <strain evidence="2">HaeL-2018</strain>
    </source>
</reference>
<gene>
    <name evidence="2" type="ORF">HPB48_023516</name>
</gene>
<organism evidence="2 3">
    <name type="scientific">Haemaphysalis longicornis</name>
    <name type="common">Bush tick</name>
    <dbReference type="NCBI Taxonomy" id="44386"/>
    <lineage>
        <taxon>Eukaryota</taxon>
        <taxon>Metazoa</taxon>
        <taxon>Ecdysozoa</taxon>
        <taxon>Arthropoda</taxon>
        <taxon>Chelicerata</taxon>
        <taxon>Arachnida</taxon>
        <taxon>Acari</taxon>
        <taxon>Parasitiformes</taxon>
        <taxon>Ixodida</taxon>
        <taxon>Ixodoidea</taxon>
        <taxon>Ixodidae</taxon>
        <taxon>Haemaphysalinae</taxon>
        <taxon>Haemaphysalis</taxon>
    </lineage>
</organism>
<evidence type="ECO:0000256" key="1">
    <source>
        <dbReference type="SAM" id="MobiDB-lite"/>
    </source>
</evidence>
<dbReference type="EMBL" id="JABSTR010000605">
    <property type="protein sequence ID" value="KAH9382897.1"/>
    <property type="molecule type" value="Genomic_DNA"/>
</dbReference>
<dbReference type="VEuPathDB" id="VectorBase:HLOH_046439"/>
<sequence length="96" mass="10319">MAGQETKGQELKASCSVTCNKSIGERPILDAMSCPSEERSGGRLYGLAGAQMAVEDVACCQICALFLPNLAGRSMSDEGKAGVPWKWPARKRKDRN</sequence>
<protein>
    <submittedName>
        <fullName evidence="2">Uncharacterized protein</fullName>
    </submittedName>
</protein>
<feature type="region of interest" description="Disordered" evidence="1">
    <location>
        <begin position="76"/>
        <end position="96"/>
    </location>
</feature>
<evidence type="ECO:0000313" key="3">
    <source>
        <dbReference type="Proteomes" id="UP000821853"/>
    </source>
</evidence>
<evidence type="ECO:0000313" key="2">
    <source>
        <dbReference type="EMBL" id="KAH9382897.1"/>
    </source>
</evidence>